<keyword evidence="4" id="KW-0067">ATP-binding</keyword>
<dbReference type="InterPro" id="IPR009270">
    <property type="entry name" value="DUF927"/>
</dbReference>
<keyword evidence="6" id="KW-1185">Reference proteome</keyword>
<dbReference type="InterPro" id="IPR040538">
    <property type="entry name" value="Cch_HTH"/>
</dbReference>
<dbReference type="GeneID" id="61433536"/>
<keyword evidence="4" id="KW-0547">Nucleotide-binding</keyword>
<dbReference type="GO" id="GO:0004386">
    <property type="term" value="F:helicase activity"/>
    <property type="evidence" value="ECO:0007669"/>
    <property type="project" value="UniProtKB-KW"/>
</dbReference>
<dbReference type="AlphaFoldDB" id="C7GC30"/>
<reference evidence="4 6" key="2">
    <citation type="submission" date="2018-09" db="EMBL/GenBank/DDBJ databases">
        <authorList>
            <person name="Petit M.-A."/>
            <person name="Lossouarn J."/>
        </authorList>
    </citation>
    <scope>NUCLEOTIDE SEQUENCE [LARGE SCALE GENOMIC DNA]</scope>
    <source>
        <strain evidence="4 6">L1-82</strain>
    </source>
</reference>
<gene>
    <name evidence="4" type="ORF">RIL182_02273</name>
    <name evidence="3" type="ORF">ROSINTL182_07465</name>
</gene>
<keyword evidence="4" id="KW-0378">Hydrolase</keyword>
<evidence type="ECO:0000313" key="5">
    <source>
        <dbReference type="Proteomes" id="UP000004828"/>
    </source>
</evidence>
<feature type="domain" description="Cch helix turn helix" evidence="2">
    <location>
        <begin position="510"/>
        <end position="604"/>
    </location>
</feature>
<dbReference type="EMBL" id="ABYJ02000109">
    <property type="protein sequence ID" value="EEV00674.1"/>
    <property type="molecule type" value="Genomic_DNA"/>
</dbReference>
<accession>C7GC30</accession>
<dbReference type="Pfam" id="PF06048">
    <property type="entry name" value="DUF927"/>
    <property type="match status" value="1"/>
</dbReference>
<evidence type="ECO:0000313" key="6">
    <source>
        <dbReference type="Proteomes" id="UP000294398"/>
    </source>
</evidence>
<name>C7GC30_9FIRM</name>
<dbReference type="RefSeq" id="WP_006857551.1">
    <property type="nucleotide sequence ID" value="NZ_GG692725.1"/>
</dbReference>
<reference evidence="3 5" key="1">
    <citation type="submission" date="2009-08" db="EMBL/GenBank/DDBJ databases">
        <authorList>
            <person name="Weinstock G."/>
            <person name="Sodergren E."/>
            <person name="Clifton S."/>
            <person name="Fulton L."/>
            <person name="Fulton B."/>
            <person name="Courtney L."/>
            <person name="Fronick C."/>
            <person name="Harrison M."/>
            <person name="Strong C."/>
            <person name="Farmer C."/>
            <person name="Delahaunty K."/>
            <person name="Markovic C."/>
            <person name="Hall O."/>
            <person name="Minx P."/>
            <person name="Tomlinson C."/>
            <person name="Mitreva M."/>
            <person name="Nelson J."/>
            <person name="Hou S."/>
            <person name="Wollam A."/>
            <person name="Pepin K.H."/>
            <person name="Johnson M."/>
            <person name="Bhonagiri V."/>
            <person name="Nash W.E."/>
            <person name="Warren W."/>
            <person name="Chinwalla A."/>
            <person name="Mardis E.R."/>
            <person name="Wilson R.K."/>
        </authorList>
    </citation>
    <scope>NUCLEOTIDE SEQUENCE [LARGE SCALE GENOMIC DNA]</scope>
    <source>
        <strain evidence="3 5">L1-82</strain>
    </source>
</reference>
<dbReference type="EMBL" id="LR027880">
    <property type="protein sequence ID" value="VCV22394.1"/>
    <property type="molecule type" value="Genomic_DNA"/>
</dbReference>
<evidence type="ECO:0000313" key="4">
    <source>
        <dbReference type="EMBL" id="VCV22394.1"/>
    </source>
</evidence>
<dbReference type="Proteomes" id="UP000294398">
    <property type="component" value="Chromosome"/>
</dbReference>
<dbReference type="Pfam" id="PF18662">
    <property type="entry name" value="HTH_56"/>
    <property type="match status" value="1"/>
</dbReference>
<protein>
    <submittedName>
        <fullName evidence="4">MCM-like DNA helicase</fullName>
    </submittedName>
</protein>
<evidence type="ECO:0000259" key="1">
    <source>
        <dbReference type="Pfam" id="PF06048"/>
    </source>
</evidence>
<feature type="domain" description="DUF927" evidence="1">
    <location>
        <begin position="118"/>
        <end position="374"/>
    </location>
</feature>
<evidence type="ECO:0000313" key="3">
    <source>
        <dbReference type="EMBL" id="EEV00674.1"/>
    </source>
</evidence>
<dbReference type="Proteomes" id="UP000004828">
    <property type="component" value="Unassembled WGS sequence"/>
</dbReference>
<sequence length="627" mass="71712">MKLLKEYDAESILSEEVFTEIFNEPDEIQKARMLLSFQERAEQLDKEHKGTLKKFNTMLRAYKKTFKEIESSKKSHPQQLADNYTHFDYFEDGHELYSGSWIADDDGVRTFNMFGEVLACYHPILPVKRLKNLETGEEQIEIAYKRNGRWYTKKFPKTVITSASKIVQLSGVGISVTSENAKHLVRYMSDIENMNDSLIEVQNSTSKLGWNGNDFIPYDQNIVFDGDSRFKSLFDAVHERGNEDTWYEHVKELRRTGKTEIKFMLAAAFASVLIEPLGGLPFFVDLWGETEGGKSVSLMLAASVWANPDESQYIGDFKTTDVALEAKADMLNHLPMMLDDTSKTSSRIRENFEGIVYDLCSGKGKSRSNKELGINRENRWKNCIITNGERPLNSYVSQGGAINRILELECSQKIYDDPQRTAEILKKNYGFAGRVFVDVIKDMDKTELRNIQKGFMNRLMDSDKMQKQAMSLSIILTADKIATESIFKDGVYISLDEAKETLTDYSDVSDNQRCYEYILGMIAMNQTRFDAATACEKWGILENGYAVIYNPAFDRICEGGGFSKKAFLSWADRHGKIQTQAGQYTKQKKIEGKNFRCVFLKLDDGIEVDKDGFMQISEDEQEELPFK</sequence>
<organism evidence="3 5">
    <name type="scientific">Roseburia intestinalis L1-82</name>
    <dbReference type="NCBI Taxonomy" id="536231"/>
    <lineage>
        <taxon>Bacteria</taxon>
        <taxon>Bacillati</taxon>
        <taxon>Bacillota</taxon>
        <taxon>Clostridia</taxon>
        <taxon>Lachnospirales</taxon>
        <taxon>Lachnospiraceae</taxon>
        <taxon>Roseburia</taxon>
    </lineage>
</organism>
<keyword evidence="4" id="KW-0347">Helicase</keyword>
<proteinExistence type="predicted"/>
<dbReference type="HOGENOM" id="CLU_442653_0_0_9"/>
<evidence type="ECO:0000259" key="2">
    <source>
        <dbReference type="Pfam" id="PF18662"/>
    </source>
</evidence>